<dbReference type="AlphaFoldDB" id="A0A9P9WVU1"/>
<proteinExistence type="predicted"/>
<accession>A0A9P9WVU1</accession>
<organism evidence="2 3">
    <name type="scientific">Neoarthrinium moseri</name>
    <dbReference type="NCBI Taxonomy" id="1658444"/>
    <lineage>
        <taxon>Eukaryota</taxon>
        <taxon>Fungi</taxon>
        <taxon>Dikarya</taxon>
        <taxon>Ascomycota</taxon>
        <taxon>Pezizomycotina</taxon>
        <taxon>Sordariomycetes</taxon>
        <taxon>Xylariomycetidae</taxon>
        <taxon>Amphisphaeriales</taxon>
        <taxon>Apiosporaceae</taxon>
        <taxon>Neoarthrinium</taxon>
    </lineage>
</organism>
<protein>
    <recommendedName>
        <fullName evidence="1">Clr5 domain-containing protein</fullName>
    </recommendedName>
</protein>
<feature type="domain" description="Clr5" evidence="1">
    <location>
        <begin position="22"/>
        <end position="74"/>
    </location>
</feature>
<comment type="caution">
    <text evidence="2">The sequence shown here is derived from an EMBL/GenBank/DDBJ whole genome shotgun (WGS) entry which is preliminary data.</text>
</comment>
<dbReference type="OrthoDB" id="5986190at2759"/>
<evidence type="ECO:0000313" key="2">
    <source>
        <dbReference type="EMBL" id="KAI1880033.1"/>
    </source>
</evidence>
<dbReference type="InterPro" id="IPR025676">
    <property type="entry name" value="Clr5_dom"/>
</dbReference>
<dbReference type="Pfam" id="PF14420">
    <property type="entry name" value="Clr5"/>
    <property type="match status" value="1"/>
</dbReference>
<dbReference type="Proteomes" id="UP000829685">
    <property type="component" value="Unassembled WGS sequence"/>
</dbReference>
<name>A0A9P9WVU1_9PEZI</name>
<evidence type="ECO:0000259" key="1">
    <source>
        <dbReference type="Pfam" id="PF14420"/>
    </source>
</evidence>
<dbReference type="EMBL" id="JAFIMR010000003">
    <property type="protein sequence ID" value="KAI1880033.1"/>
    <property type="molecule type" value="Genomic_DNA"/>
</dbReference>
<dbReference type="PANTHER" id="PTHR38788:SF3">
    <property type="entry name" value="CLR5 DOMAIN-CONTAINING PROTEIN"/>
    <property type="match status" value="1"/>
</dbReference>
<dbReference type="PANTHER" id="PTHR38788">
    <property type="entry name" value="CLR5 DOMAIN-CONTAINING PROTEIN"/>
    <property type="match status" value="1"/>
</dbReference>
<keyword evidence="3" id="KW-1185">Reference proteome</keyword>
<sequence length="519" mass="58172">MAERGKHAKSEVALRIRQRASVEDWDQMRSIITQLYRDDDRKLTEVMSIMSKEHGFHATTRMYKRRLHAWGLDKKLKEDDVLQMLRISTSKTHTTGRYDGSVIFYVRGQRIESSRLRRYIHRTPKVLQRLSAGDVPAEDSIKAVTFQLQSQTSGRPLLAQNDRLRDTEQLLSSLRLYVTASLESGSWRCNAVGCWSTASTPEEEIQLHDTLHLPFVNVMFCLMQGATPDATGRELTKFFDALPSVVRKNPPFFICAILGMLLRLGQYKQFQLSKMLIGHIADLSSIYLGDSHELSRVARLIHCLGLEMEDSRHWYEKSLLLLVLSFEGRAGANNAMGVFVSVAYLASGIMNGGVSRDWLDLVGKYTASITQAPVVPSTILDGTKNDCDVIDLDPASQGLVSSTARGRLLSMLFDLSGSLELEPEDADKPELEWRLAAVNVAKKHFKSNLSESMLSPEHYATFLDFCAVLPGFQGNRPNWLEIDTRNEAGSPLYNGSMAAAVGTPPTLRIIQNRILVSSY</sequence>
<gene>
    <name evidence="2" type="ORF">JX265_001654</name>
</gene>
<evidence type="ECO:0000313" key="3">
    <source>
        <dbReference type="Proteomes" id="UP000829685"/>
    </source>
</evidence>
<reference evidence="2" key="1">
    <citation type="submission" date="2021-03" db="EMBL/GenBank/DDBJ databases">
        <title>Revisited historic fungal species revealed as producer of novel bioactive compounds through whole genome sequencing and comparative genomics.</title>
        <authorList>
            <person name="Vignolle G.A."/>
            <person name="Hochenegger N."/>
            <person name="Mach R.L."/>
            <person name="Mach-Aigner A.R."/>
            <person name="Javad Rahimi M."/>
            <person name="Salim K.A."/>
            <person name="Chan C.M."/>
            <person name="Lim L.B.L."/>
            <person name="Cai F."/>
            <person name="Druzhinina I.S."/>
            <person name="U'Ren J.M."/>
            <person name="Derntl C."/>
        </authorList>
    </citation>
    <scope>NUCLEOTIDE SEQUENCE</scope>
    <source>
        <strain evidence="2">TUCIM 5799</strain>
    </source>
</reference>